<feature type="transmembrane region" description="Helical" evidence="2">
    <location>
        <begin position="59"/>
        <end position="78"/>
    </location>
</feature>
<keyword evidence="2" id="KW-1133">Transmembrane helix</keyword>
<comment type="caution">
    <text evidence="3">The sequence shown here is derived from an EMBL/GenBank/DDBJ whole genome shotgun (WGS) entry which is preliminary data.</text>
</comment>
<feature type="region of interest" description="Disordered" evidence="1">
    <location>
        <begin position="127"/>
        <end position="2006"/>
    </location>
</feature>
<evidence type="ECO:0000256" key="1">
    <source>
        <dbReference type="SAM" id="MobiDB-lite"/>
    </source>
</evidence>
<feature type="compositionally biased region" description="Basic and acidic residues" evidence="1">
    <location>
        <begin position="1755"/>
        <end position="1776"/>
    </location>
</feature>
<feature type="compositionally biased region" description="Low complexity" evidence="1">
    <location>
        <begin position="1115"/>
        <end position="1148"/>
    </location>
</feature>
<reference evidence="4" key="1">
    <citation type="journal article" date="2019" name="Int. J. Syst. Evol. Microbiol.">
        <title>The Global Catalogue of Microorganisms (GCM) 10K type strain sequencing project: providing services to taxonomists for standard genome sequencing and annotation.</title>
        <authorList>
            <consortium name="The Broad Institute Genomics Platform"/>
            <consortium name="The Broad Institute Genome Sequencing Center for Infectious Disease"/>
            <person name="Wu L."/>
            <person name="Ma J."/>
        </authorList>
    </citation>
    <scope>NUCLEOTIDE SEQUENCE [LARGE SCALE GENOMIC DNA]</scope>
    <source>
        <strain evidence="4">XZYJ18</strain>
    </source>
</reference>
<feature type="compositionally biased region" description="Basic and acidic residues" evidence="1">
    <location>
        <begin position="1217"/>
        <end position="1228"/>
    </location>
</feature>
<feature type="compositionally biased region" description="Basic and acidic residues" evidence="1">
    <location>
        <begin position="1307"/>
        <end position="1320"/>
    </location>
</feature>
<feature type="compositionally biased region" description="Low complexity" evidence="1">
    <location>
        <begin position="1943"/>
        <end position="1952"/>
    </location>
</feature>
<dbReference type="Gene3D" id="3.40.50.300">
    <property type="entry name" value="P-loop containing nucleotide triphosphate hydrolases"/>
    <property type="match status" value="1"/>
</dbReference>
<feature type="compositionally biased region" description="Low complexity" evidence="1">
    <location>
        <begin position="1031"/>
        <end position="1040"/>
    </location>
</feature>
<feature type="compositionally biased region" description="Basic and acidic residues" evidence="1">
    <location>
        <begin position="1673"/>
        <end position="1722"/>
    </location>
</feature>
<dbReference type="InterPro" id="IPR050625">
    <property type="entry name" value="ParA/MinD_ATPase"/>
</dbReference>
<feature type="compositionally biased region" description="Low complexity" evidence="1">
    <location>
        <begin position="979"/>
        <end position="1014"/>
    </location>
</feature>
<feature type="compositionally biased region" description="Low complexity" evidence="1">
    <location>
        <begin position="1433"/>
        <end position="1445"/>
    </location>
</feature>
<evidence type="ECO:0000313" key="4">
    <source>
        <dbReference type="Proteomes" id="UP001595923"/>
    </source>
</evidence>
<feature type="compositionally biased region" description="Basic and acidic residues" evidence="1">
    <location>
        <begin position="1389"/>
        <end position="1409"/>
    </location>
</feature>
<feature type="compositionally biased region" description="Low complexity" evidence="1">
    <location>
        <begin position="769"/>
        <end position="780"/>
    </location>
</feature>
<keyword evidence="2" id="KW-0812">Transmembrane</keyword>
<feature type="compositionally biased region" description="Basic and acidic residues" evidence="1">
    <location>
        <begin position="635"/>
        <end position="650"/>
    </location>
</feature>
<feature type="compositionally biased region" description="Low complexity" evidence="1">
    <location>
        <begin position="1653"/>
        <end position="1672"/>
    </location>
</feature>
<feature type="compositionally biased region" description="Low complexity" evidence="1">
    <location>
        <begin position="897"/>
        <end position="915"/>
    </location>
</feature>
<name>A0ABV9DQ04_9ACTN</name>
<dbReference type="Proteomes" id="UP001595923">
    <property type="component" value="Unassembled WGS sequence"/>
</dbReference>
<feature type="compositionally biased region" description="Pro residues" evidence="1">
    <location>
        <begin position="1809"/>
        <end position="1820"/>
    </location>
</feature>
<feature type="compositionally biased region" description="Low complexity" evidence="1">
    <location>
        <begin position="1504"/>
        <end position="1523"/>
    </location>
</feature>
<dbReference type="PANTHER" id="PTHR43384">
    <property type="entry name" value="SEPTUM SITE-DETERMINING PROTEIN MIND HOMOLOG, CHLOROPLASTIC-RELATED"/>
    <property type="match status" value="1"/>
</dbReference>
<feature type="compositionally biased region" description="Low complexity" evidence="1">
    <location>
        <begin position="273"/>
        <end position="311"/>
    </location>
</feature>
<protein>
    <submittedName>
        <fullName evidence="3">TcpE family conjugal transfer membrane protein</fullName>
    </submittedName>
</protein>
<feature type="compositionally biased region" description="Low complexity" evidence="1">
    <location>
        <begin position="232"/>
        <end position="247"/>
    </location>
</feature>
<feature type="compositionally biased region" description="Basic and acidic residues" evidence="1">
    <location>
        <begin position="344"/>
        <end position="357"/>
    </location>
</feature>
<feature type="compositionally biased region" description="Low complexity" evidence="1">
    <location>
        <begin position="1230"/>
        <end position="1249"/>
    </location>
</feature>
<proteinExistence type="predicted"/>
<dbReference type="PANTHER" id="PTHR43384:SF14">
    <property type="entry name" value="ESX-1 SECRETION-ASSOCIATED PROTEIN ESPI"/>
    <property type="match status" value="1"/>
</dbReference>
<feature type="compositionally biased region" description="Low complexity" evidence="1">
    <location>
        <begin position="1979"/>
        <end position="1999"/>
    </location>
</feature>
<dbReference type="SUPFAM" id="SSF52540">
    <property type="entry name" value="P-loop containing nucleoside triphosphate hydrolases"/>
    <property type="match status" value="1"/>
</dbReference>
<feature type="compositionally biased region" description="Basic and acidic residues" evidence="1">
    <location>
        <begin position="373"/>
        <end position="382"/>
    </location>
</feature>
<feature type="compositionally biased region" description="Basic and acidic residues" evidence="1">
    <location>
        <begin position="589"/>
        <end position="606"/>
    </location>
</feature>
<dbReference type="EMBL" id="JBHSFQ010000001">
    <property type="protein sequence ID" value="MFC4560532.1"/>
    <property type="molecule type" value="Genomic_DNA"/>
</dbReference>
<accession>A0ABV9DQ04</accession>
<feature type="compositionally biased region" description="Polar residues" evidence="1">
    <location>
        <begin position="877"/>
        <end position="886"/>
    </location>
</feature>
<feature type="compositionally biased region" description="Low complexity" evidence="1">
    <location>
        <begin position="1821"/>
        <end position="1831"/>
    </location>
</feature>
<feature type="compositionally biased region" description="Basic and acidic residues" evidence="1">
    <location>
        <begin position="312"/>
        <end position="328"/>
    </location>
</feature>
<feature type="compositionally biased region" description="Low complexity" evidence="1">
    <location>
        <begin position="1535"/>
        <end position="1544"/>
    </location>
</feature>
<feature type="compositionally biased region" description="Basic and acidic residues" evidence="1">
    <location>
        <begin position="1461"/>
        <end position="1474"/>
    </location>
</feature>
<keyword evidence="2" id="KW-0472">Membrane</keyword>
<feature type="compositionally biased region" description="Basic and acidic residues" evidence="1">
    <location>
        <begin position="736"/>
        <end position="766"/>
    </location>
</feature>
<gene>
    <name evidence="3" type="ORF">ACFO4E_01550</name>
</gene>
<dbReference type="InterPro" id="IPR025608">
    <property type="entry name" value="TcpE"/>
</dbReference>
<feature type="compositionally biased region" description="Basic and acidic residues" evidence="1">
    <location>
        <begin position="394"/>
        <end position="407"/>
    </location>
</feature>
<organism evidence="3 4">
    <name type="scientific">Nocardiopsis mangrovi</name>
    <dbReference type="NCBI Taxonomy" id="1179818"/>
    <lineage>
        <taxon>Bacteria</taxon>
        <taxon>Bacillati</taxon>
        <taxon>Actinomycetota</taxon>
        <taxon>Actinomycetes</taxon>
        <taxon>Streptosporangiales</taxon>
        <taxon>Nocardiopsidaceae</taxon>
        <taxon>Nocardiopsis</taxon>
    </lineage>
</organism>
<sequence>MDLPTYTNIWRIEKRLYKLYDFRLPQPLPVVTLGVFLGVCAVWVALMSLIGVPFVTPWHVIWLVPPFIITFFATRPVIEGKRLTELLLSYGRYFTEARVYTRLAPEHEQAEIRVTVRVWHRDPAAGPLPAVGRASAQRRGRPRSADTEAARTAVPAEGPEPLRLDPVGNGAPPLLWAATETLDPLPAPRVDPESANAGHAPEPAGPGTSAPGASTPAGNGAPAARETDGERPMAPAARAPGPAESGANEPHGRREGEGFAEPAAPAVPPAGPAPETTQTAEPSAPAAAASAHPARGSASAAERAAFAARSEAGGDGRRPGREQGERDSGAGVAERAAFATRSEAGGDDRRPGREQGERGVGIKVLNYFGWALPKEDRRRPERTPTPSSGLPAAERTELATAKHKDDAPSPLASGRRDRGFAAGPLPGAADTGRERAWFSELGASSGETPYPLASKGSADHGRFAPYGTADDPHPVHGRSALTPPHGTAGSPESSAPQWHTEAAAPQGDTEAVTQAPASGDAAARRRAEEMMSAPLPPTGDDGRSATAHRPGSPSSGQAGPEPGHAPPPEQGRTPWAETRTAASAPRSHPATDHPDRASGEAAHRAGETAPGSDDAAREYGGAVHGSGDAAPSSDDDPRAHAAAARPERGPNRRLRARVQGIEAVRRVQRRRSAFNEPTQPLRASEIAPAVDGRVPRGVPGRADEGRGPEHTMAAGAPHDQRGREPAGPQWSPHAPSAEHPEHAQEPGAQERLRERVLPPEPVERGHGLGAPASPAGPAVPQDDPDSLRAQRRRRRPHAAPWDLPVPLADTGTASTPSTGWDDRHDAGAPDRPASVGSTGAASTPSTGWDDRHDAGAPDRPASAGAADSTGTPGAEQTAATSGSTTPRAGGTPPASPSRPTDTPAAPPRTASASPDQAAEPPASPRGPAKPPLQLDHGTGEHESMSEVLRVFSAPAGTSPATPRRSAADSRTSTDRDGGEAAAASQAAPATGGPSAEPESAASGTTSPSPSAADTTETRPAPGSVPGEREATAATGSGALSADDRTAADSGTDAARRPPERAPASGGAGAGQRSSAHEGQWGARQDGRDGAGPARTHGPGYDDSIEYVRVVPAPKRPATTADGGPAPSGAPADPRPAPGAAGPAATRGSDAVDSGGHLDPASPADPVLHPRTPAGPENAAAPQPEAGSPTAARDHTPRTDASAGAGTAEPAPHASEPGARRADTARRDQGTAPAAAPHSPATSTSPTTSTQGTDPADGRTHGPATPFGTSAPRAEAPAEAQEQRAEDAPRGAAYGPTAEPTPASRSGLRGDTREDRGEAEPHATAYRAATEAGGSVPGGFPPPVASARDTSAPERTGATVPDSGTASGSGPSARDPRPEKEAQAGPAPVGEREEAHGHGADPRSGREHAADAPSAASGNSEPGSRDTRSQRSGDPAAPAADVPDAPTSRAADPQEQTGTPSARDERLDVLDRYLSHTDTPAPPPPRFAQAGGSGPRRQGGWFTDAAPARGGSRTPGAPAPGGAPERAHGGGPSQHGEAPPAAAEGVADRTDAARRPDGPAQAGAAGTQDGPASREASDDHGRSASPAGTRPPARSGPQGFAGDTAAERPSAAGTGGEDTPARHDAGRSGATASAEPDNAARTRPSPGETADVRSPGSAAEDADGAGAAGSRVADAPERQDSDRPDASARDAVARTHDHRASGDGASRDAETASADGRPRESADGVRPAPDAPATPAASAAEEATDAGPQSVTQRKPALELDHGTGEHESFSDVDSPRRRTTAADLEAAEAAAIRARLNRPAPRSATRPSATPPASAPPSSTPPADAAPAASATGGGRGATGSRADTRTPAPHPGREAGEDDPERSTRLARTMRANPADGHSAPGSARTGADGSPAPARAEQHAPSGDDGVFSRVAQNARRLSHLFGQNPTDTPHASPDADRDPASAGPAGGPVDPDPDPGKPSLQLDHGTGEQQRLTDTPGGTPAMRRAAPPPAHTADTPGSGGTRGWRRLARVVTGGSAAPAKSDLPAGDLERLRAPLGGARSVVVLGCTGGAGQTITTLMLGHTLAAHRDHRVVAVDVNPSTSGLSRRVRVETPETLTSLLANADSVSGYLGMRRYTSQSGTGLEVVSTLDDPYVQTLDDRDYAGLTGLLEGFYEVALLDPAATGVARALPVVDGLVLVAPASEDAARSVAMTFEWLDGHGYASLRAKAIVVINGVSKRSLADVDEAEKVARGRCRAIVRVPWDDHLSAGKVVDVDALRATTRRAHAALGGVLVHGLAGGVGAGPAAPGAGTGNGSEARR</sequence>
<dbReference type="InterPro" id="IPR027417">
    <property type="entry name" value="P-loop_NTPase"/>
</dbReference>
<feature type="compositionally biased region" description="Low complexity" evidence="1">
    <location>
        <begin position="1270"/>
        <end position="1279"/>
    </location>
</feature>
<feature type="compositionally biased region" description="Pro residues" evidence="1">
    <location>
        <begin position="921"/>
        <end position="930"/>
    </location>
</feature>
<feature type="compositionally biased region" description="Polar residues" evidence="1">
    <location>
        <begin position="835"/>
        <end position="846"/>
    </location>
</feature>
<feature type="compositionally biased region" description="Low complexity" evidence="1">
    <location>
        <begin position="1726"/>
        <end position="1740"/>
    </location>
</feature>
<dbReference type="RefSeq" id="WP_378570731.1">
    <property type="nucleotide sequence ID" value="NZ_JBHSFQ010000001.1"/>
</dbReference>
<feature type="compositionally biased region" description="Basic and acidic residues" evidence="1">
    <location>
        <begin position="965"/>
        <end position="978"/>
    </location>
</feature>
<feature type="compositionally biased region" description="Basic and acidic residues" evidence="1">
    <location>
        <begin position="1545"/>
        <end position="1556"/>
    </location>
</feature>
<evidence type="ECO:0000256" key="2">
    <source>
        <dbReference type="SAM" id="Phobius"/>
    </source>
</evidence>
<feature type="transmembrane region" description="Helical" evidence="2">
    <location>
        <begin position="28"/>
        <end position="52"/>
    </location>
</feature>
<dbReference type="Pfam" id="PF12648">
    <property type="entry name" value="TcpE"/>
    <property type="match status" value="1"/>
</dbReference>
<evidence type="ECO:0000313" key="3">
    <source>
        <dbReference type="EMBL" id="MFC4560532.1"/>
    </source>
</evidence>
<keyword evidence="4" id="KW-1185">Reference proteome</keyword>
<feature type="compositionally biased region" description="Low complexity" evidence="1">
    <location>
        <begin position="1781"/>
        <end position="1808"/>
    </location>
</feature>